<evidence type="ECO:0000256" key="1">
    <source>
        <dbReference type="SAM" id="MobiDB-lite"/>
    </source>
</evidence>
<evidence type="ECO:0000313" key="2">
    <source>
        <dbReference type="EMBL" id="GIF02356.1"/>
    </source>
</evidence>
<organism evidence="2 3">
    <name type="scientific">Paractinoplanes rishiriensis</name>
    <dbReference type="NCBI Taxonomy" id="1050105"/>
    <lineage>
        <taxon>Bacteria</taxon>
        <taxon>Bacillati</taxon>
        <taxon>Actinomycetota</taxon>
        <taxon>Actinomycetes</taxon>
        <taxon>Micromonosporales</taxon>
        <taxon>Micromonosporaceae</taxon>
        <taxon>Paractinoplanes</taxon>
    </lineage>
</organism>
<dbReference type="Proteomes" id="UP000636960">
    <property type="component" value="Unassembled WGS sequence"/>
</dbReference>
<sequence length="121" mass="13226">MMCVKLTAKAPRKYSFTMAFTRQNLFIEDSYAKRSTPNGVLRNASRYAGAEASNPSGCQSPTARRWGRSIELGLLARHRALTPPPPPAVPRGVERRSPHRVPTVDTDGYGTASVLLAAEQD</sequence>
<feature type="region of interest" description="Disordered" evidence="1">
    <location>
        <begin position="78"/>
        <end position="110"/>
    </location>
</feature>
<accession>A0A919KBB8</accession>
<keyword evidence="3" id="KW-1185">Reference proteome</keyword>
<name>A0A919KBB8_9ACTN</name>
<dbReference type="AlphaFoldDB" id="A0A919KBB8"/>
<gene>
    <name evidence="2" type="ORF">Ari01nite_98200</name>
</gene>
<evidence type="ECO:0000313" key="3">
    <source>
        <dbReference type="Proteomes" id="UP000636960"/>
    </source>
</evidence>
<proteinExistence type="predicted"/>
<dbReference type="EMBL" id="BOMV01000131">
    <property type="protein sequence ID" value="GIF02356.1"/>
    <property type="molecule type" value="Genomic_DNA"/>
</dbReference>
<comment type="caution">
    <text evidence="2">The sequence shown here is derived from an EMBL/GenBank/DDBJ whole genome shotgun (WGS) entry which is preliminary data.</text>
</comment>
<reference evidence="2" key="1">
    <citation type="submission" date="2021-01" db="EMBL/GenBank/DDBJ databases">
        <title>Whole genome shotgun sequence of Actinoplanes rishiriensis NBRC 108556.</title>
        <authorList>
            <person name="Komaki H."/>
            <person name="Tamura T."/>
        </authorList>
    </citation>
    <scope>NUCLEOTIDE SEQUENCE</scope>
    <source>
        <strain evidence="2">NBRC 108556</strain>
    </source>
</reference>
<protein>
    <submittedName>
        <fullName evidence="2">Uncharacterized protein</fullName>
    </submittedName>
</protein>